<proteinExistence type="predicted"/>
<evidence type="ECO:0000313" key="2">
    <source>
        <dbReference type="EMBL" id="APH00842.1"/>
    </source>
</evidence>
<evidence type="ECO:0000313" key="3">
    <source>
        <dbReference type="Proteomes" id="UP000182938"/>
    </source>
</evidence>
<keyword evidence="1" id="KW-0812">Transmembrane</keyword>
<evidence type="ECO:0000256" key="1">
    <source>
        <dbReference type="SAM" id="Phobius"/>
    </source>
</evidence>
<accession>A0A1L3MET0</accession>
<dbReference type="AlphaFoldDB" id="A0A1L3MET0"/>
<dbReference type="Pfam" id="PF10825">
    <property type="entry name" value="DUF2752"/>
    <property type="match status" value="1"/>
</dbReference>
<feature type="transmembrane region" description="Helical" evidence="1">
    <location>
        <begin position="87"/>
        <end position="108"/>
    </location>
</feature>
<dbReference type="InterPro" id="IPR021215">
    <property type="entry name" value="DUF2752"/>
</dbReference>
<organism evidence="2 3">
    <name type="scientific">Janibacter indicus</name>
    <dbReference type="NCBI Taxonomy" id="857417"/>
    <lineage>
        <taxon>Bacteria</taxon>
        <taxon>Bacillati</taxon>
        <taxon>Actinomycetota</taxon>
        <taxon>Actinomycetes</taxon>
        <taxon>Micrococcales</taxon>
        <taxon>Intrasporangiaceae</taxon>
        <taxon>Janibacter</taxon>
    </lineage>
</organism>
<dbReference type="EMBL" id="CP013290">
    <property type="protein sequence ID" value="APH00842.1"/>
    <property type="molecule type" value="Genomic_DNA"/>
</dbReference>
<reference evidence="2 3" key="1">
    <citation type="submission" date="2015-11" db="EMBL/GenBank/DDBJ databases">
        <authorList>
            <person name="Zhang Y."/>
            <person name="Guo Z."/>
        </authorList>
    </citation>
    <scope>NUCLEOTIDE SEQUENCE [LARGE SCALE GENOMIC DNA]</scope>
    <source>
        <strain evidence="2 3">YFY001</strain>
    </source>
</reference>
<gene>
    <name evidence="2" type="ORF">ASJ30_04270</name>
</gene>
<protein>
    <recommendedName>
        <fullName evidence="4">DUF2752 domain-containing protein</fullName>
    </recommendedName>
</protein>
<keyword evidence="3" id="KW-1185">Reference proteome</keyword>
<dbReference type="KEGG" id="jte:ASJ30_04270"/>
<feature type="transmembrane region" description="Helical" evidence="1">
    <location>
        <begin position="21"/>
        <end position="40"/>
    </location>
</feature>
<feature type="transmembrane region" description="Helical" evidence="1">
    <location>
        <begin position="120"/>
        <end position="138"/>
    </location>
</feature>
<dbReference type="RefSeq" id="WP_072624006.1">
    <property type="nucleotide sequence ID" value="NZ_CP013290.1"/>
</dbReference>
<dbReference type="Proteomes" id="UP000182938">
    <property type="component" value="Chromosome"/>
</dbReference>
<evidence type="ECO:0008006" key="4">
    <source>
        <dbReference type="Google" id="ProtNLM"/>
    </source>
</evidence>
<name>A0A1L3MET0_9MICO</name>
<keyword evidence="1" id="KW-1133">Transmembrane helix</keyword>
<sequence length="155" mass="16921">MTQQTGGQVHFARGVSIAERTIMPILAAMSLVALVIARAWPVTSVDSGQPTCIMRIATGLPCPGCGMTRSWVHLAHGDVARAFEYNFFGPIGFAMAVVLVVWTAYALLRRIPTSRLLDRVNPRWLVALTVVWLGYSVVRMISLGMGQDYFALVVA</sequence>
<keyword evidence="1" id="KW-0472">Membrane</keyword>